<reference evidence="1" key="1">
    <citation type="submission" date="2023-06" db="EMBL/GenBank/DDBJ databases">
        <title>Black Yeasts Isolated from many extreme environments.</title>
        <authorList>
            <person name="Coleine C."/>
            <person name="Stajich J.E."/>
            <person name="Selbmann L."/>
        </authorList>
    </citation>
    <scope>NUCLEOTIDE SEQUENCE</scope>
    <source>
        <strain evidence="1">CCFEE 5200</strain>
    </source>
</reference>
<accession>A0AAN6KMR2</accession>
<name>A0AAN6KMR2_9PEZI</name>
<dbReference type="AlphaFoldDB" id="A0AAN6KMR2"/>
<dbReference type="EMBL" id="JAUJLE010000062">
    <property type="protein sequence ID" value="KAK0992650.1"/>
    <property type="molecule type" value="Genomic_DNA"/>
</dbReference>
<organism evidence="1 2">
    <name type="scientific">Friedmanniomyces endolithicus</name>
    <dbReference type="NCBI Taxonomy" id="329885"/>
    <lineage>
        <taxon>Eukaryota</taxon>
        <taxon>Fungi</taxon>
        <taxon>Dikarya</taxon>
        <taxon>Ascomycota</taxon>
        <taxon>Pezizomycotina</taxon>
        <taxon>Dothideomycetes</taxon>
        <taxon>Dothideomycetidae</taxon>
        <taxon>Mycosphaerellales</taxon>
        <taxon>Teratosphaeriaceae</taxon>
        <taxon>Friedmanniomyces</taxon>
    </lineage>
</organism>
<sequence length="273" mass="30677">MQTVIIQEGITPSEMRSILPTHLLRRFISSSGSRCSPPTAFRYIDEGQGATLRFREPLQHHVQYDREAQQRIRHVGVLGVKTCVGVYFAIDDDCCFVAHINAYVQRVNPSYSTVGDRTVLNDAEADFFRTATREKFKEHAAANGRDPNRARSRILRSLLLVCPEPMGKPRDSPIPQKHLRAEQTGFYVAQGVKDFPGLPPSSPIGLLQAASGFVVRHPGGKPELAPYVQCETTWSTENEEDLEAAAPELQGYQKSPEYGVDQWTIVRQGWERR</sequence>
<keyword evidence="2" id="KW-1185">Reference proteome</keyword>
<evidence type="ECO:0000313" key="2">
    <source>
        <dbReference type="Proteomes" id="UP001175353"/>
    </source>
</evidence>
<gene>
    <name evidence="1" type="ORF">LTR91_008206</name>
</gene>
<protein>
    <submittedName>
        <fullName evidence="1">Uncharacterized protein</fullName>
    </submittedName>
</protein>
<comment type="caution">
    <text evidence="1">The sequence shown here is derived from an EMBL/GenBank/DDBJ whole genome shotgun (WGS) entry which is preliminary data.</text>
</comment>
<proteinExistence type="predicted"/>
<evidence type="ECO:0000313" key="1">
    <source>
        <dbReference type="EMBL" id="KAK0992650.1"/>
    </source>
</evidence>
<dbReference type="Proteomes" id="UP001175353">
    <property type="component" value="Unassembled WGS sequence"/>
</dbReference>